<proteinExistence type="predicted"/>
<protein>
    <submittedName>
        <fullName evidence="2">Uncharacterized protein</fullName>
    </submittedName>
</protein>
<keyword evidence="3" id="KW-1185">Reference proteome</keyword>
<gene>
    <name evidence="2" type="ORF">HAX54_043912</name>
</gene>
<name>A0ABS8W4B5_DATST</name>
<reference evidence="2 3" key="1">
    <citation type="journal article" date="2021" name="BMC Genomics">
        <title>Datura genome reveals duplications of psychoactive alkaloid biosynthetic genes and high mutation rate following tissue culture.</title>
        <authorList>
            <person name="Rajewski A."/>
            <person name="Carter-House D."/>
            <person name="Stajich J."/>
            <person name="Litt A."/>
        </authorList>
    </citation>
    <scope>NUCLEOTIDE SEQUENCE [LARGE SCALE GENOMIC DNA]</scope>
    <source>
        <strain evidence="2">AR-01</strain>
    </source>
</reference>
<sequence length="283" mass="31770">MKKNASIMDIPVGPSHQVFEKEERRIAFNFLSALFSVLGPFLTEDHGPITSDTKHDFSKTCKAPQPSNEKDFNIKSISVLPVPAADVCSVEAGFRKKDQRRRSDWNSYSKSVLNPTVARSPLAKPPLQANRTLPGWHFSTLAEEDCSYSSRFENRFKPSHRSSSVQKVNSIAILSFLLRPGMKHYPSSRCFDFGVSSTSNESENSARESGSLPRLESESSSESLNTFRNLIAAENEAEIYRRIRFLENGAYYNLPPQNTPGDYAALVRENFNSAINVLFSLDF</sequence>
<organism evidence="2 3">
    <name type="scientific">Datura stramonium</name>
    <name type="common">Jimsonweed</name>
    <name type="synonym">Common thornapple</name>
    <dbReference type="NCBI Taxonomy" id="4076"/>
    <lineage>
        <taxon>Eukaryota</taxon>
        <taxon>Viridiplantae</taxon>
        <taxon>Streptophyta</taxon>
        <taxon>Embryophyta</taxon>
        <taxon>Tracheophyta</taxon>
        <taxon>Spermatophyta</taxon>
        <taxon>Magnoliopsida</taxon>
        <taxon>eudicotyledons</taxon>
        <taxon>Gunneridae</taxon>
        <taxon>Pentapetalae</taxon>
        <taxon>asterids</taxon>
        <taxon>lamiids</taxon>
        <taxon>Solanales</taxon>
        <taxon>Solanaceae</taxon>
        <taxon>Solanoideae</taxon>
        <taxon>Datureae</taxon>
        <taxon>Datura</taxon>
    </lineage>
</organism>
<evidence type="ECO:0000256" key="1">
    <source>
        <dbReference type="SAM" id="MobiDB-lite"/>
    </source>
</evidence>
<evidence type="ECO:0000313" key="3">
    <source>
        <dbReference type="Proteomes" id="UP000823775"/>
    </source>
</evidence>
<evidence type="ECO:0000313" key="2">
    <source>
        <dbReference type="EMBL" id="MCE2056005.1"/>
    </source>
</evidence>
<feature type="region of interest" description="Disordered" evidence="1">
    <location>
        <begin position="196"/>
        <end position="218"/>
    </location>
</feature>
<dbReference type="EMBL" id="JACEIK010006637">
    <property type="protein sequence ID" value="MCE2056005.1"/>
    <property type="molecule type" value="Genomic_DNA"/>
</dbReference>
<comment type="caution">
    <text evidence="2">The sequence shown here is derived from an EMBL/GenBank/DDBJ whole genome shotgun (WGS) entry which is preliminary data.</text>
</comment>
<accession>A0ABS8W4B5</accession>
<dbReference type="Proteomes" id="UP000823775">
    <property type="component" value="Unassembled WGS sequence"/>
</dbReference>
<feature type="compositionally biased region" description="Low complexity" evidence="1">
    <location>
        <begin position="208"/>
        <end position="218"/>
    </location>
</feature>